<dbReference type="PROSITE" id="PS50931">
    <property type="entry name" value="HTH_LYSR"/>
    <property type="match status" value="1"/>
</dbReference>
<dbReference type="RefSeq" id="WP_047887235.1">
    <property type="nucleotide sequence ID" value="NZ_LDOU01000024.1"/>
</dbReference>
<dbReference type="GO" id="GO:0006351">
    <property type="term" value="P:DNA-templated transcription"/>
    <property type="evidence" value="ECO:0007669"/>
    <property type="project" value="TreeGrafter"/>
</dbReference>
<dbReference type="EMBL" id="LDOU01000024">
    <property type="protein sequence ID" value="KLV05715.1"/>
    <property type="molecule type" value="Genomic_DNA"/>
</dbReference>
<dbReference type="GO" id="GO:0043565">
    <property type="term" value="F:sequence-specific DNA binding"/>
    <property type="evidence" value="ECO:0007669"/>
    <property type="project" value="TreeGrafter"/>
</dbReference>
<keyword evidence="3" id="KW-0238">DNA-binding</keyword>
<dbReference type="CDD" id="cd08422">
    <property type="entry name" value="PBP2_CrgA_like"/>
    <property type="match status" value="1"/>
</dbReference>
<dbReference type="Gene3D" id="1.10.10.10">
    <property type="entry name" value="Winged helix-like DNA-binding domain superfamily/Winged helix DNA-binding domain"/>
    <property type="match status" value="1"/>
</dbReference>
<evidence type="ECO:0000259" key="5">
    <source>
        <dbReference type="PROSITE" id="PS50931"/>
    </source>
</evidence>
<name>A0A0J1H1P7_9GAMM</name>
<dbReference type="Proteomes" id="UP000035909">
    <property type="component" value="Unassembled WGS sequence"/>
</dbReference>
<dbReference type="InterPro" id="IPR000847">
    <property type="entry name" value="LysR_HTH_N"/>
</dbReference>
<evidence type="ECO:0000313" key="7">
    <source>
        <dbReference type="Proteomes" id="UP000035909"/>
    </source>
</evidence>
<dbReference type="STRING" id="320778.ABT57_21080"/>
<evidence type="ECO:0000256" key="3">
    <source>
        <dbReference type="ARBA" id="ARBA00023125"/>
    </source>
</evidence>
<keyword evidence="4" id="KW-0804">Transcription</keyword>
<protein>
    <submittedName>
        <fullName evidence="6">LysR family transcriptional regulator</fullName>
    </submittedName>
</protein>
<dbReference type="Pfam" id="PF03466">
    <property type="entry name" value="LysR_substrate"/>
    <property type="match status" value="1"/>
</dbReference>
<comment type="similarity">
    <text evidence="1">Belongs to the LysR transcriptional regulatory family.</text>
</comment>
<dbReference type="InterPro" id="IPR005119">
    <property type="entry name" value="LysR_subst-bd"/>
</dbReference>
<dbReference type="InterPro" id="IPR058163">
    <property type="entry name" value="LysR-type_TF_proteobact-type"/>
</dbReference>
<dbReference type="GO" id="GO:0003700">
    <property type="term" value="F:DNA-binding transcription factor activity"/>
    <property type="evidence" value="ECO:0007669"/>
    <property type="project" value="InterPro"/>
</dbReference>
<evidence type="ECO:0000256" key="1">
    <source>
        <dbReference type="ARBA" id="ARBA00009437"/>
    </source>
</evidence>
<accession>A0A0J1H1P7</accession>
<dbReference type="InterPro" id="IPR036390">
    <property type="entry name" value="WH_DNA-bd_sf"/>
</dbReference>
<dbReference type="PATRIC" id="fig|320778.3.peg.4530"/>
<organism evidence="6 7">
    <name type="scientific">Photobacterium ganghwense</name>
    <dbReference type="NCBI Taxonomy" id="320778"/>
    <lineage>
        <taxon>Bacteria</taxon>
        <taxon>Pseudomonadati</taxon>
        <taxon>Pseudomonadota</taxon>
        <taxon>Gammaproteobacteria</taxon>
        <taxon>Vibrionales</taxon>
        <taxon>Vibrionaceae</taxon>
        <taxon>Photobacterium</taxon>
    </lineage>
</organism>
<feature type="domain" description="HTH lysR-type" evidence="5">
    <location>
        <begin position="1"/>
        <end position="58"/>
    </location>
</feature>
<dbReference type="AlphaFoldDB" id="A0A0J1H1P7"/>
<keyword evidence="7" id="KW-1185">Reference proteome</keyword>
<gene>
    <name evidence="6" type="ORF">ABT57_21080</name>
</gene>
<dbReference type="PANTHER" id="PTHR30537">
    <property type="entry name" value="HTH-TYPE TRANSCRIPTIONAL REGULATOR"/>
    <property type="match status" value="1"/>
</dbReference>
<evidence type="ECO:0000256" key="4">
    <source>
        <dbReference type="ARBA" id="ARBA00023163"/>
    </source>
</evidence>
<dbReference type="PANTHER" id="PTHR30537:SF5">
    <property type="entry name" value="HTH-TYPE TRANSCRIPTIONAL ACTIVATOR TTDR-RELATED"/>
    <property type="match status" value="1"/>
</dbReference>
<keyword evidence="2" id="KW-0805">Transcription regulation</keyword>
<dbReference type="InterPro" id="IPR036388">
    <property type="entry name" value="WH-like_DNA-bd_sf"/>
</dbReference>
<dbReference type="OrthoDB" id="9786526at2"/>
<dbReference type="PRINTS" id="PR00039">
    <property type="entry name" value="HTHLYSR"/>
</dbReference>
<comment type="caution">
    <text evidence="6">The sequence shown here is derived from an EMBL/GenBank/DDBJ whole genome shotgun (WGS) entry which is preliminary data.</text>
</comment>
<reference evidence="6 7" key="1">
    <citation type="submission" date="2015-05" db="EMBL/GenBank/DDBJ databases">
        <title>Photobacterium galathea sp. nov.</title>
        <authorList>
            <person name="Machado H."/>
            <person name="Gram L."/>
        </authorList>
    </citation>
    <scope>NUCLEOTIDE SEQUENCE [LARGE SCALE GENOMIC DNA]</scope>
    <source>
        <strain evidence="6 7">DSM 22954</strain>
    </source>
</reference>
<dbReference type="FunFam" id="1.10.10.10:FF:000001">
    <property type="entry name" value="LysR family transcriptional regulator"/>
    <property type="match status" value="1"/>
</dbReference>
<dbReference type="SUPFAM" id="SSF46785">
    <property type="entry name" value="Winged helix' DNA-binding domain"/>
    <property type="match status" value="1"/>
</dbReference>
<sequence>MDLNAIRQFLKVAECLSFTDAAAQLGVTQSGVSRAVSRLEQQLGVRLLHRNTRRLSLTPDGIVFYERSAPLLGDLEALGQELQDRRSSPSGVLKVSAPSAFGRVVLMPILARLLAVHPQLNIEVVMSDRIVDLVEEGFDAVLRTGEIRDQRLIARPLAPLTWQTVASPDYLARHGMPAHPDDLAAHNCLQVRNPHTGRPVRWRFTEADQEKMLDVDGNLVFDHGDPLLDAARLGVGVVQVMTFFAREAIARGELQPVLTEFNPPAYPLSLVHQPSKLHSAKLRVFKDALQAEWGEAGAETYSEGSNSPQINKP</sequence>
<dbReference type="SUPFAM" id="SSF53850">
    <property type="entry name" value="Periplasmic binding protein-like II"/>
    <property type="match status" value="1"/>
</dbReference>
<dbReference type="Gene3D" id="3.40.190.290">
    <property type="match status" value="1"/>
</dbReference>
<evidence type="ECO:0000256" key="2">
    <source>
        <dbReference type="ARBA" id="ARBA00023015"/>
    </source>
</evidence>
<evidence type="ECO:0000313" key="6">
    <source>
        <dbReference type="EMBL" id="KLV05715.1"/>
    </source>
</evidence>
<proteinExistence type="inferred from homology"/>
<dbReference type="Pfam" id="PF00126">
    <property type="entry name" value="HTH_1"/>
    <property type="match status" value="1"/>
</dbReference>